<evidence type="ECO:0000256" key="1">
    <source>
        <dbReference type="SAM" id="MobiDB-lite"/>
    </source>
</evidence>
<proteinExistence type="predicted"/>
<keyword evidence="3" id="KW-0378">Hydrolase</keyword>
<keyword evidence="4" id="KW-1185">Reference proteome</keyword>
<keyword evidence="3" id="KW-0255">Endonuclease</keyword>
<dbReference type="InterPro" id="IPR003615">
    <property type="entry name" value="HNH_nuc"/>
</dbReference>
<gene>
    <name evidence="3" type="ORF">L0M17_13110</name>
</gene>
<name>A0ABS9U2I1_9MICC</name>
<dbReference type="SMART" id="SM00507">
    <property type="entry name" value="HNHc"/>
    <property type="match status" value="1"/>
</dbReference>
<evidence type="ECO:0000313" key="3">
    <source>
        <dbReference type="EMBL" id="MCH6470902.1"/>
    </source>
</evidence>
<dbReference type="CDD" id="cd00085">
    <property type="entry name" value="HNHc"/>
    <property type="match status" value="1"/>
</dbReference>
<evidence type="ECO:0000313" key="4">
    <source>
        <dbReference type="Proteomes" id="UP001202922"/>
    </source>
</evidence>
<dbReference type="InterPro" id="IPR002711">
    <property type="entry name" value="HNH"/>
</dbReference>
<dbReference type="Gene3D" id="1.10.30.50">
    <property type="match status" value="1"/>
</dbReference>
<accession>A0ABS9U2I1</accession>
<dbReference type="Proteomes" id="UP001202922">
    <property type="component" value="Unassembled WGS sequence"/>
</dbReference>
<sequence>MRRYLAHRDGGCRFPGCTRPARACEPDHTTEWQHGGRTDPHNLALLCRRHHALKSIGAWTYHHQPDRHQPDGCLRWRPVLGRWYTSEPDRLEDVPPHLRQGSTVGASIPRRDDPPPF</sequence>
<comment type="caution">
    <text evidence="3">The sequence shown here is derived from an EMBL/GenBank/DDBJ whole genome shotgun (WGS) entry which is preliminary data.</text>
</comment>
<organism evidence="3 4">
    <name type="scientific">Sinomonas terrae</name>
    <dbReference type="NCBI Taxonomy" id="2908838"/>
    <lineage>
        <taxon>Bacteria</taxon>
        <taxon>Bacillati</taxon>
        <taxon>Actinomycetota</taxon>
        <taxon>Actinomycetes</taxon>
        <taxon>Micrococcales</taxon>
        <taxon>Micrococcaceae</taxon>
        <taxon>Sinomonas</taxon>
    </lineage>
</organism>
<dbReference type="Pfam" id="PF01844">
    <property type="entry name" value="HNH"/>
    <property type="match status" value="1"/>
</dbReference>
<feature type="region of interest" description="Disordered" evidence="1">
    <location>
        <begin position="89"/>
        <end position="117"/>
    </location>
</feature>
<keyword evidence="3" id="KW-0540">Nuclease</keyword>
<dbReference type="EMBL" id="JAKZBV010000001">
    <property type="protein sequence ID" value="MCH6470902.1"/>
    <property type="molecule type" value="Genomic_DNA"/>
</dbReference>
<feature type="domain" description="HNH nuclease" evidence="2">
    <location>
        <begin position="1"/>
        <end position="52"/>
    </location>
</feature>
<evidence type="ECO:0000259" key="2">
    <source>
        <dbReference type="SMART" id="SM00507"/>
    </source>
</evidence>
<reference evidence="3 4" key="1">
    <citation type="submission" date="2022-03" db="EMBL/GenBank/DDBJ databases">
        <title>Sinomonas sp. isolated from a soil.</title>
        <authorList>
            <person name="Han J."/>
            <person name="Kim D.-U."/>
        </authorList>
    </citation>
    <scope>NUCLEOTIDE SEQUENCE [LARGE SCALE GENOMIC DNA]</scope>
    <source>
        <strain evidence="3 4">5-5</strain>
    </source>
</reference>
<protein>
    <submittedName>
        <fullName evidence="3">HNH endonuclease</fullName>
    </submittedName>
</protein>
<dbReference type="GO" id="GO:0004519">
    <property type="term" value="F:endonuclease activity"/>
    <property type="evidence" value="ECO:0007669"/>
    <property type="project" value="UniProtKB-KW"/>
</dbReference>